<keyword evidence="4" id="KW-1185">Reference proteome</keyword>
<dbReference type="InterPro" id="IPR050425">
    <property type="entry name" value="NAD(P)_dehydrat-like"/>
</dbReference>
<feature type="domain" description="3-beta hydroxysteroid dehydrogenase/isomerase" evidence="2">
    <location>
        <begin position="7"/>
        <end position="226"/>
    </location>
</feature>
<dbReference type="OrthoDB" id="9807212at2"/>
<dbReference type="EMBL" id="FOYZ01000008">
    <property type="protein sequence ID" value="SFR88836.1"/>
    <property type="molecule type" value="Genomic_DNA"/>
</dbReference>
<dbReference type="PANTHER" id="PTHR10366">
    <property type="entry name" value="NAD DEPENDENT EPIMERASE/DEHYDRATASE"/>
    <property type="match status" value="1"/>
</dbReference>
<evidence type="ECO:0000259" key="2">
    <source>
        <dbReference type="Pfam" id="PF01073"/>
    </source>
</evidence>
<evidence type="ECO:0000313" key="3">
    <source>
        <dbReference type="EMBL" id="SFR88836.1"/>
    </source>
</evidence>
<name>A0A1I6KCC4_9FIRM</name>
<dbReference type="GO" id="GO:0006694">
    <property type="term" value="P:steroid biosynthetic process"/>
    <property type="evidence" value="ECO:0007669"/>
    <property type="project" value="InterPro"/>
</dbReference>
<evidence type="ECO:0000256" key="1">
    <source>
        <dbReference type="ARBA" id="ARBA00023002"/>
    </source>
</evidence>
<accession>A0A1I6KCC4</accession>
<dbReference type="Gene3D" id="3.40.50.720">
    <property type="entry name" value="NAD(P)-binding Rossmann-like Domain"/>
    <property type="match status" value="1"/>
</dbReference>
<proteinExistence type="predicted"/>
<dbReference type="GO" id="GO:0016616">
    <property type="term" value="F:oxidoreductase activity, acting on the CH-OH group of donors, NAD or NADP as acceptor"/>
    <property type="evidence" value="ECO:0007669"/>
    <property type="project" value="InterPro"/>
</dbReference>
<organism evidence="3 4">
    <name type="scientific">Anaeromicropila populeti</name>
    <dbReference type="NCBI Taxonomy" id="37658"/>
    <lineage>
        <taxon>Bacteria</taxon>
        <taxon>Bacillati</taxon>
        <taxon>Bacillota</taxon>
        <taxon>Clostridia</taxon>
        <taxon>Lachnospirales</taxon>
        <taxon>Lachnospiraceae</taxon>
        <taxon>Anaeromicropila</taxon>
    </lineage>
</organism>
<dbReference type="Pfam" id="PF01073">
    <property type="entry name" value="3Beta_HSD"/>
    <property type="match status" value="1"/>
</dbReference>
<sequence length="337" mass="36839">MKNRIYLVTGAAGFLGGTICRQLVERGDHVRAFVLPNDKAMKYVPKEAEIVEGDLCDVESLEKFFTVPEGTETIVLHIASIVTVSPDYNQKVIDVNVGGTKNIINMCLKHKECQKLVYCSSTGAIPELEKGTKIKEVDHFDIDKVVGCYSQSKAMASQAVLDAVREQDLNACLVYPSGILGPEDFAVGETTKTVIDIINGKMPAGIDGSFNLCDVRDLAQGTIAAADKGKCGNSYILGNEEVTFKNFVNMLVAEAGCKKVKMFLPISVANIIAKLAEKSAKKSGKQPLMTTFSVYNLARNNSFDSRKAKEELGYVTRSYEETIRDEVAWLKKEGKIA</sequence>
<gene>
    <name evidence="3" type="ORF">SAMN05661086_02363</name>
</gene>
<dbReference type="RefSeq" id="WP_092561000.1">
    <property type="nucleotide sequence ID" value="NZ_FOYZ01000008.1"/>
</dbReference>
<reference evidence="3 4" key="1">
    <citation type="submission" date="2016-10" db="EMBL/GenBank/DDBJ databases">
        <authorList>
            <person name="de Groot N.N."/>
        </authorList>
    </citation>
    <scope>NUCLEOTIDE SEQUENCE [LARGE SCALE GENOMIC DNA]</scope>
    <source>
        <strain evidence="3 4">743A</strain>
    </source>
</reference>
<keyword evidence="1" id="KW-0560">Oxidoreductase</keyword>
<dbReference type="InterPro" id="IPR036291">
    <property type="entry name" value="NAD(P)-bd_dom_sf"/>
</dbReference>
<dbReference type="Proteomes" id="UP000199659">
    <property type="component" value="Unassembled WGS sequence"/>
</dbReference>
<dbReference type="InterPro" id="IPR002225">
    <property type="entry name" value="3Beta_OHSteriod_DH/Estase"/>
</dbReference>
<dbReference type="PANTHER" id="PTHR10366:SF564">
    <property type="entry name" value="STEROL-4-ALPHA-CARBOXYLATE 3-DEHYDROGENASE, DECARBOXYLATING"/>
    <property type="match status" value="1"/>
</dbReference>
<dbReference type="SUPFAM" id="SSF51735">
    <property type="entry name" value="NAD(P)-binding Rossmann-fold domains"/>
    <property type="match status" value="1"/>
</dbReference>
<evidence type="ECO:0000313" key="4">
    <source>
        <dbReference type="Proteomes" id="UP000199659"/>
    </source>
</evidence>
<dbReference type="STRING" id="37658.SAMN05661086_02363"/>
<protein>
    <submittedName>
        <fullName evidence="3">Dihydroflavonol-4-reductase</fullName>
    </submittedName>
</protein>
<dbReference type="AlphaFoldDB" id="A0A1I6KCC4"/>